<dbReference type="Pfam" id="PF04082">
    <property type="entry name" value="Fungal_trans"/>
    <property type="match status" value="2"/>
</dbReference>
<name>A0A7H8R1C8_TALRU</name>
<dbReference type="GO" id="GO:0006351">
    <property type="term" value="P:DNA-templated transcription"/>
    <property type="evidence" value="ECO:0007669"/>
    <property type="project" value="InterPro"/>
</dbReference>
<protein>
    <recommendedName>
        <fullName evidence="8">Zn(2)-C6 fungal-type domain-containing protein</fullName>
    </recommendedName>
</protein>
<feature type="domain" description="Zn(2)-C6 fungal-type" evidence="8">
    <location>
        <begin position="677"/>
        <end position="707"/>
    </location>
</feature>
<gene>
    <name evidence="9" type="ORF">TRUGW13939_06930</name>
</gene>
<dbReference type="PROSITE" id="PS50048">
    <property type="entry name" value="ZN2_CY6_FUNGAL_2"/>
    <property type="match status" value="2"/>
</dbReference>
<dbReference type="CDD" id="cd12148">
    <property type="entry name" value="fungal_TF_MHR"/>
    <property type="match status" value="2"/>
</dbReference>
<dbReference type="AlphaFoldDB" id="A0A7H8R1C8"/>
<dbReference type="GO" id="GO:0008270">
    <property type="term" value="F:zinc ion binding"/>
    <property type="evidence" value="ECO:0007669"/>
    <property type="project" value="InterPro"/>
</dbReference>
<dbReference type="SUPFAM" id="SSF57701">
    <property type="entry name" value="Zn2/Cys6 DNA-binding domain"/>
    <property type="match status" value="2"/>
</dbReference>
<dbReference type="OrthoDB" id="4222879at2759"/>
<keyword evidence="4" id="KW-0805">Transcription regulation</keyword>
<evidence type="ECO:0000256" key="3">
    <source>
        <dbReference type="ARBA" id="ARBA00022833"/>
    </source>
</evidence>
<keyword evidence="2" id="KW-0479">Metal-binding</keyword>
<evidence type="ECO:0000256" key="7">
    <source>
        <dbReference type="ARBA" id="ARBA00023242"/>
    </source>
</evidence>
<sequence length="1256" mass="141959">MTSRQRVQPVLACARCYSLKKKCDKKLPSCSRCIIAGKECVGINRHSRKEVPRSVLQYLEKRLAETEQDQRSRPEPDYMQIETDSIVLKTAKVSGHAYNQALQTVSISIRNLYTTSCVGSHPGLLHESKLFYPTERPPVKVPVHGFYYEHLGKRAGYGNESQFSGIDALRIPFEVARHIFDNYVIAILPRYPCFTSSELWYHFGQVYSKQQANDSSFPDVSRFIVSMVLAVSCLTSRREDFSRVASMSESLYRDAMRHWTFLKHSNIKSLQGLLLLIQLGLLLPYINNVFYLGGETVRMAIGLGLHQEVDPTNGLTSQEVYLIDRTIAISTGSPPCVSDGHITTCLPGGVEEGSHTAEVSTSYSDGRLNAKHFLLQIQLCRLQSEIYEIKFFDRAIPDQFPSHDNWVQHMEERISSMLNLSVSSDGVVPQWIVNSAHHSQNLLHRPYPGNMAPSHASLMAATTSAISLINGYHKSFQNPRLTWTFVVVNNAFQAAIVLLYIFGNYGYIVREASLENELLSALDNLMAILDVGAQRWPVIDITSLYIKDLRDVVFSHQPGSIGSENDLKLLGELELLLSQRRIRSIYQANTEIQHEFLSVEPSSPHEYSQQPFSNDMWQEFIGAQFDFEDAYSLNFLESSWLAQQQQTLLTSTVEATNEIPTSELPKDIKDVIDSMPSCSFCRDQHIRCDRELPFCGACHRSRRECVYYDLILSQEIPRRNIHNLTQRITAASQFVPTLQNISLASTFPSKPVSIANSQPTWGINLLIPAAGTSKVGSGKSQDTPMSSIRTTNPDYIFFGVSSHLASINSIMLPLSEYTPAIFGREPGARPIPDSSTPRVQVNRPDISTALRLFAVFYRSVHVWYPVMNDESLQGLLSCCYTEPLGSCLDHDQELFYLILAISSQLTKRAEPWVGFTPAAYFDKATSHVDTGCDHSSGSSTLHMMQRSLLICIYLLLSPGGGDIWRNLGFAIRLYFDMSHGRSENINDLDEGHLTMLARTLYCIEGYVQIPESKHWTDDESRKVTTAFGRPTVLITGDKLRDELTQPICDTTEERVSIQFYRISTIKMQVQSLLLSEASMQCNPGKLKERCEMFRKELLQWNQSWKTDFMSAIRSELHDWKGAVQCLEAWGSLQYNSTILILSRFSSETAEYVFNAVREIVSCCSLLVRQQQYSFCAIHDDEICRQIPVFPTDWTISHLLFSAALHLFSSEKRDVADHNSWERTVRSCLATMALMEADPANLSMGFSEILEGLYCKI</sequence>
<dbReference type="EMBL" id="CP055901">
    <property type="protein sequence ID" value="QKX59788.1"/>
    <property type="molecule type" value="Genomic_DNA"/>
</dbReference>
<dbReference type="InterPro" id="IPR036864">
    <property type="entry name" value="Zn2-C6_fun-type_DNA-bd_sf"/>
</dbReference>
<dbReference type="GO" id="GO:0043565">
    <property type="term" value="F:sequence-specific DNA binding"/>
    <property type="evidence" value="ECO:0007669"/>
    <property type="project" value="TreeGrafter"/>
</dbReference>
<dbReference type="Proteomes" id="UP000509510">
    <property type="component" value="Chromosome IV"/>
</dbReference>
<keyword evidence="10" id="KW-1185">Reference proteome</keyword>
<keyword evidence="6" id="KW-0804">Transcription</keyword>
<keyword evidence="3" id="KW-0862">Zinc</keyword>
<dbReference type="KEGG" id="trg:TRUGW13939_06930"/>
<dbReference type="Gene3D" id="4.10.240.10">
    <property type="entry name" value="Zn(2)-C6 fungal-type DNA-binding domain"/>
    <property type="match status" value="2"/>
</dbReference>
<dbReference type="CDD" id="cd00067">
    <property type="entry name" value="GAL4"/>
    <property type="match status" value="2"/>
</dbReference>
<dbReference type="Pfam" id="PF00172">
    <property type="entry name" value="Zn_clus"/>
    <property type="match status" value="2"/>
</dbReference>
<dbReference type="GO" id="GO:0000981">
    <property type="term" value="F:DNA-binding transcription factor activity, RNA polymerase II-specific"/>
    <property type="evidence" value="ECO:0007669"/>
    <property type="project" value="InterPro"/>
</dbReference>
<keyword evidence="5" id="KW-0238">DNA-binding</keyword>
<dbReference type="RefSeq" id="XP_035345965.1">
    <property type="nucleotide sequence ID" value="XM_035490072.1"/>
</dbReference>
<dbReference type="GO" id="GO:0045944">
    <property type="term" value="P:positive regulation of transcription by RNA polymerase II"/>
    <property type="evidence" value="ECO:0007669"/>
    <property type="project" value="TreeGrafter"/>
</dbReference>
<dbReference type="GeneID" id="55994423"/>
<accession>A0A7H8R1C8</accession>
<dbReference type="InterPro" id="IPR001138">
    <property type="entry name" value="Zn2Cys6_DnaBD"/>
</dbReference>
<evidence type="ECO:0000313" key="9">
    <source>
        <dbReference type="EMBL" id="QKX59788.1"/>
    </source>
</evidence>
<keyword evidence="7" id="KW-0539">Nucleus</keyword>
<evidence type="ECO:0000256" key="6">
    <source>
        <dbReference type="ARBA" id="ARBA00023163"/>
    </source>
</evidence>
<evidence type="ECO:0000256" key="4">
    <source>
        <dbReference type="ARBA" id="ARBA00023015"/>
    </source>
</evidence>
<proteinExistence type="predicted"/>
<evidence type="ECO:0000256" key="5">
    <source>
        <dbReference type="ARBA" id="ARBA00023125"/>
    </source>
</evidence>
<feature type="domain" description="Zn(2)-C6 fungal-type" evidence="8">
    <location>
        <begin position="12"/>
        <end position="41"/>
    </location>
</feature>
<dbReference type="PROSITE" id="PS00463">
    <property type="entry name" value="ZN2_CY6_FUNGAL_1"/>
    <property type="match status" value="1"/>
</dbReference>
<dbReference type="SMART" id="SM00906">
    <property type="entry name" value="Fungal_trans"/>
    <property type="match status" value="1"/>
</dbReference>
<dbReference type="InterPro" id="IPR052202">
    <property type="entry name" value="Yeast_MetPath_Reg"/>
</dbReference>
<dbReference type="PANTHER" id="PTHR47782">
    <property type="entry name" value="ZN(II)2CYS6 TRANSCRIPTION FACTOR (EUROFUNG)-RELATED"/>
    <property type="match status" value="1"/>
</dbReference>
<evidence type="ECO:0000256" key="2">
    <source>
        <dbReference type="ARBA" id="ARBA00022723"/>
    </source>
</evidence>
<reference evidence="10" key="1">
    <citation type="submission" date="2020-06" db="EMBL/GenBank/DDBJ databases">
        <title>A chromosome-scale genome assembly of Talaromyces rugulosus W13939.</title>
        <authorList>
            <person name="Wang B."/>
            <person name="Guo L."/>
            <person name="Ye K."/>
            <person name="Wang L."/>
        </authorList>
    </citation>
    <scope>NUCLEOTIDE SEQUENCE [LARGE SCALE GENOMIC DNA]</scope>
    <source>
        <strain evidence="10">W13939</strain>
    </source>
</reference>
<dbReference type="SMART" id="SM00066">
    <property type="entry name" value="GAL4"/>
    <property type="match status" value="2"/>
</dbReference>
<evidence type="ECO:0000313" key="10">
    <source>
        <dbReference type="Proteomes" id="UP000509510"/>
    </source>
</evidence>
<organism evidence="9 10">
    <name type="scientific">Talaromyces rugulosus</name>
    <name type="common">Penicillium rugulosum</name>
    <dbReference type="NCBI Taxonomy" id="121627"/>
    <lineage>
        <taxon>Eukaryota</taxon>
        <taxon>Fungi</taxon>
        <taxon>Dikarya</taxon>
        <taxon>Ascomycota</taxon>
        <taxon>Pezizomycotina</taxon>
        <taxon>Eurotiomycetes</taxon>
        <taxon>Eurotiomycetidae</taxon>
        <taxon>Eurotiales</taxon>
        <taxon>Trichocomaceae</taxon>
        <taxon>Talaromyces</taxon>
        <taxon>Talaromyces sect. Islandici</taxon>
    </lineage>
</organism>
<dbReference type="PANTHER" id="PTHR47782:SF1">
    <property type="entry name" value="PYRIMIDINE PATHWAY REGULATORY PROTEIN 1"/>
    <property type="match status" value="1"/>
</dbReference>
<evidence type="ECO:0000256" key="1">
    <source>
        <dbReference type="ARBA" id="ARBA00004123"/>
    </source>
</evidence>
<evidence type="ECO:0000259" key="8">
    <source>
        <dbReference type="PROSITE" id="PS50048"/>
    </source>
</evidence>
<comment type="subcellular location">
    <subcellularLocation>
        <location evidence="1">Nucleus</location>
    </subcellularLocation>
</comment>
<dbReference type="InterPro" id="IPR007219">
    <property type="entry name" value="XnlR_reg_dom"/>
</dbReference>
<dbReference type="GO" id="GO:0005634">
    <property type="term" value="C:nucleus"/>
    <property type="evidence" value="ECO:0007669"/>
    <property type="project" value="UniProtKB-SubCell"/>
</dbReference>